<protein>
    <recommendedName>
        <fullName evidence="1">HTH arsR-type domain-containing protein</fullName>
    </recommendedName>
</protein>
<gene>
    <name evidence="2" type="ORF">LRS13_00625</name>
</gene>
<dbReference type="InterPro" id="IPR036390">
    <property type="entry name" value="WH_DNA-bd_sf"/>
</dbReference>
<reference evidence="3" key="1">
    <citation type="submission" date="2021-11" db="EMBL/GenBank/DDBJ databases">
        <title>Cultivation dependent microbiological survey of springs from the worlds oldest radium mine currently devoted to the extraction of radon-saturated water.</title>
        <authorList>
            <person name="Kapinusova G."/>
            <person name="Smrhova T."/>
            <person name="Strejcek M."/>
            <person name="Suman J."/>
            <person name="Jani K."/>
            <person name="Pajer P."/>
            <person name="Uhlik O."/>
        </authorList>
    </citation>
    <scope>NUCLEOTIDE SEQUENCE [LARGE SCALE GENOMIC DNA]</scope>
    <source>
        <strain evidence="3">J379</strain>
    </source>
</reference>
<name>A0ABY5PHK2_9ACTN</name>
<evidence type="ECO:0000313" key="3">
    <source>
        <dbReference type="Proteomes" id="UP001058860"/>
    </source>
</evidence>
<sequence length="208" mass="22330">MDVGQPHRAVSPSLDSDVLVALAGVETELTEGELAGLLTGSERGLSDALSRLVDQGIVLRRDAGPARLHQLNRDHVAAAVVLEMAKLRFRLLARLRYTLGLWDPAPLHASLFGDAACGTGDASCAIDLLLIARDTDIADERWLDQVDGLREDVHRWTGNGVQLVVLSDSERLDLLHDDGPDALLPNVRADAVDLAGEPAAQFLRLPTG</sequence>
<dbReference type="SUPFAM" id="SSF46785">
    <property type="entry name" value="Winged helix' DNA-binding domain"/>
    <property type="match status" value="1"/>
</dbReference>
<dbReference type="PROSITE" id="PS50987">
    <property type="entry name" value="HTH_ARSR_2"/>
    <property type="match status" value="1"/>
</dbReference>
<dbReference type="InterPro" id="IPR001845">
    <property type="entry name" value="HTH_ArsR_DNA-bd_dom"/>
</dbReference>
<organism evidence="2 3">
    <name type="scientific">Svornostia abyssi</name>
    <dbReference type="NCBI Taxonomy" id="2898438"/>
    <lineage>
        <taxon>Bacteria</taxon>
        <taxon>Bacillati</taxon>
        <taxon>Actinomycetota</taxon>
        <taxon>Thermoleophilia</taxon>
        <taxon>Solirubrobacterales</taxon>
        <taxon>Baekduiaceae</taxon>
        <taxon>Svornostia</taxon>
    </lineage>
</organism>
<accession>A0ABY5PHK2</accession>
<feature type="domain" description="HTH arsR-type" evidence="1">
    <location>
        <begin position="1"/>
        <end position="91"/>
    </location>
</feature>
<evidence type="ECO:0000313" key="2">
    <source>
        <dbReference type="EMBL" id="UUY04067.1"/>
    </source>
</evidence>
<evidence type="ECO:0000259" key="1">
    <source>
        <dbReference type="PROSITE" id="PS50987"/>
    </source>
</evidence>
<dbReference type="RefSeq" id="WP_353864561.1">
    <property type="nucleotide sequence ID" value="NZ_CP088295.1"/>
</dbReference>
<dbReference type="Proteomes" id="UP001058860">
    <property type="component" value="Chromosome"/>
</dbReference>
<keyword evidence="3" id="KW-1185">Reference proteome</keyword>
<proteinExistence type="predicted"/>
<dbReference type="EMBL" id="CP088295">
    <property type="protein sequence ID" value="UUY04067.1"/>
    <property type="molecule type" value="Genomic_DNA"/>
</dbReference>